<feature type="region of interest" description="Disordered" evidence="1">
    <location>
        <begin position="1"/>
        <end position="21"/>
    </location>
</feature>
<reference evidence="2" key="2">
    <citation type="submission" date="2007-03" db="EMBL/GenBank/DDBJ databases">
        <authorList>
            <consortium name="The International Medicago Genome Annotation Group"/>
        </authorList>
    </citation>
    <scope>NUCLEOTIDE SEQUENCE</scope>
</reference>
<sequence length="56" mass="6261">MCVKNGSHINSSKRSHLTEDHTNQKLQLKRVCCNLETSAAAKEGYGFTIQKLKLSL</sequence>
<reference evidence="2" key="1">
    <citation type="submission" date="2006-02" db="EMBL/GenBank/DDBJ databases">
        <authorList>
            <person name="Town C.D."/>
        </authorList>
    </citation>
    <scope>NUCLEOTIDE SEQUENCE</scope>
</reference>
<organism evidence="2">
    <name type="scientific">Medicago truncatula</name>
    <name type="common">Barrel medic</name>
    <name type="synonym">Medicago tribuloides</name>
    <dbReference type="NCBI Taxonomy" id="3880"/>
    <lineage>
        <taxon>Eukaryota</taxon>
        <taxon>Viridiplantae</taxon>
        <taxon>Streptophyta</taxon>
        <taxon>Embryophyta</taxon>
        <taxon>Tracheophyta</taxon>
        <taxon>Spermatophyta</taxon>
        <taxon>Magnoliopsida</taxon>
        <taxon>eudicotyledons</taxon>
        <taxon>Gunneridae</taxon>
        <taxon>Pentapetalae</taxon>
        <taxon>rosids</taxon>
        <taxon>fabids</taxon>
        <taxon>Fabales</taxon>
        <taxon>Fabaceae</taxon>
        <taxon>Papilionoideae</taxon>
        <taxon>50 kb inversion clade</taxon>
        <taxon>NPAAA clade</taxon>
        <taxon>Hologalegina</taxon>
        <taxon>IRL clade</taxon>
        <taxon>Trifolieae</taxon>
        <taxon>Medicago</taxon>
    </lineage>
</organism>
<proteinExistence type="predicted"/>
<gene>
    <name evidence="2" type="ORF">MtrDRAFT_AC174467g18v1</name>
</gene>
<dbReference type="AlphaFoldDB" id="A2Q6C1"/>
<accession>A2Q6C1</accession>
<name>A2Q6C1_MEDTR</name>
<evidence type="ECO:0000313" key="2">
    <source>
        <dbReference type="EMBL" id="ABN09141.1"/>
    </source>
</evidence>
<evidence type="ECO:0000256" key="1">
    <source>
        <dbReference type="SAM" id="MobiDB-lite"/>
    </source>
</evidence>
<dbReference type="EMBL" id="AC174467">
    <property type="protein sequence ID" value="ABN09141.1"/>
    <property type="molecule type" value="Genomic_DNA"/>
</dbReference>
<protein>
    <submittedName>
        <fullName evidence="2">Uncharacterized protein</fullName>
    </submittedName>
</protein>